<gene>
    <name evidence="7" type="ORF">HETSPECPRED_003289</name>
</gene>
<dbReference type="AlphaFoldDB" id="A0A8H3HVD8"/>
<dbReference type="Proteomes" id="UP000664521">
    <property type="component" value="Unassembled WGS sequence"/>
</dbReference>
<protein>
    <submittedName>
        <fullName evidence="7">Uncharacterized protein</fullName>
    </submittedName>
</protein>
<dbReference type="GO" id="GO:0046873">
    <property type="term" value="F:metal ion transmembrane transporter activity"/>
    <property type="evidence" value="ECO:0007669"/>
    <property type="project" value="InterPro"/>
</dbReference>
<dbReference type="InterPro" id="IPR045863">
    <property type="entry name" value="CorA_TM1_TM2"/>
</dbReference>
<reference evidence="7" key="1">
    <citation type="submission" date="2021-03" db="EMBL/GenBank/DDBJ databases">
        <authorList>
            <person name="Tagirdzhanova G."/>
        </authorList>
    </citation>
    <scope>NUCLEOTIDE SEQUENCE</scope>
</reference>
<dbReference type="Pfam" id="PF01544">
    <property type="entry name" value="CorA"/>
    <property type="match status" value="1"/>
</dbReference>
<feature type="region of interest" description="Disordered" evidence="5">
    <location>
        <begin position="1"/>
        <end position="94"/>
    </location>
</feature>
<dbReference type="OrthoDB" id="5286874at2759"/>
<dbReference type="PANTHER" id="PTHR21535:SF51">
    <property type="entry name" value="MANGANESE RESISTANCE PROTEIN MNR2"/>
    <property type="match status" value="1"/>
</dbReference>
<dbReference type="InterPro" id="IPR002523">
    <property type="entry name" value="MgTranspt_CorA/ZnTranspt_ZntB"/>
</dbReference>
<comment type="subcellular location">
    <subcellularLocation>
        <location evidence="1">Membrane</location>
        <topology evidence="1">Multi-pass membrane protein</topology>
    </subcellularLocation>
</comment>
<dbReference type="GO" id="GO:0016020">
    <property type="term" value="C:membrane"/>
    <property type="evidence" value="ECO:0007669"/>
    <property type="project" value="UniProtKB-SubCell"/>
</dbReference>
<evidence type="ECO:0000256" key="4">
    <source>
        <dbReference type="ARBA" id="ARBA00023136"/>
    </source>
</evidence>
<organism evidence="7 8">
    <name type="scientific">Heterodermia speciosa</name>
    <dbReference type="NCBI Taxonomy" id="116794"/>
    <lineage>
        <taxon>Eukaryota</taxon>
        <taxon>Fungi</taxon>
        <taxon>Dikarya</taxon>
        <taxon>Ascomycota</taxon>
        <taxon>Pezizomycotina</taxon>
        <taxon>Lecanoromycetes</taxon>
        <taxon>OSLEUM clade</taxon>
        <taxon>Lecanoromycetidae</taxon>
        <taxon>Caliciales</taxon>
        <taxon>Physciaceae</taxon>
        <taxon>Heterodermia</taxon>
    </lineage>
</organism>
<evidence type="ECO:0000256" key="3">
    <source>
        <dbReference type="ARBA" id="ARBA00022989"/>
    </source>
</evidence>
<feature type="transmembrane region" description="Helical" evidence="6">
    <location>
        <begin position="906"/>
        <end position="926"/>
    </location>
</feature>
<dbReference type="PANTHER" id="PTHR21535">
    <property type="entry name" value="MAGNESIUM AND COBALT TRANSPORT PROTEIN/MITOCHONDRIAL IMPORT INNER MEMBRANE TRANSLOCASE SUBUNIT TIM8"/>
    <property type="match status" value="1"/>
</dbReference>
<evidence type="ECO:0000256" key="1">
    <source>
        <dbReference type="ARBA" id="ARBA00004141"/>
    </source>
</evidence>
<name>A0A8H3HVD8_9LECA</name>
<sequence>MDADRLRPHHSRTQSQALDNASEYQSSDDGYDYNIVDDAPEAQATKPKELNAVKPQTPTEASALGRQGLTVNASAETSPHIFQRPAGGRRAKIPTDELDLEKGLNGNRTTGEGELPKAIPKLTNIKLRWTMPEVDNRHTLHLNYDNVDLGAQEPHLQRRRVRWHHAKQEVLELDVLKDLVHQCQSQGGSKSQRGLMRRLLKRVRSVAERDFVGGKFLTPVALRYDNQDVSRYTVDKTCIFFSFPYFQIAKPGLRKHFEKGDPRHPPRTLLQSHYRLNKTVDRDEDQCISLLKGGTIASLINGPHEGKRSWSSRTIDSLVFVPQFWGIIDGLDTLVSSGPIDEAALQSSNISVTESIPRPPKHALSLVRILFQYQNRQEDLIYPVIQCDSWFGLLNKQQQILEFLGTEKDKPRPKDYRFWFNQRRAITISNWASLLRECQSSEVIDIWMKKDTPRISLHTAEGRRTTIRQPTFSTTDVDVPDDPGHVPVVSPFFEWDILDEFGEKDQMSTADRVESFLKAIYSRIAAEAQIRVERITEIQIEDYLRRINKNSPALALVQDFRLIFRLYIPVEQCSALKSVEMYWGAIYEIVQAFQEDPSLRSVVTKYSVMVSSIVFHAQRLHQGVYCSRAIHDSNNEWRTEDAVANGAILLAVVVDALGSILRMIVETVKCLRDRDDEDDDILGPGSTIAEYGKDACELLKEARDQLIREADGRDKNGNIGPVVTPEAITIALLERLASGVLHEGPVDIIHLYEECLEHLALKVKYEASRRLLQRLNGFREEVTVVKDVLIEQDNVLSGLRASLDPETFTTPSITRKLRYGFECKAIDMILIRIREQLKNCDELIERANSHAVQNVQLVETFQDDNSKAIFVFTMVTILFLPMSFVAGFFGMNVIGINADKTTLGHFWTISLSLTFGIVIPCTVVALKGEEVYFGVARIYRAFKRMWFKED</sequence>
<feature type="transmembrane region" description="Helical" evidence="6">
    <location>
        <begin position="869"/>
        <end position="894"/>
    </location>
</feature>
<evidence type="ECO:0000256" key="2">
    <source>
        <dbReference type="ARBA" id="ARBA00022692"/>
    </source>
</evidence>
<dbReference type="Gene3D" id="1.20.58.340">
    <property type="entry name" value="Magnesium transport protein CorA, transmembrane region"/>
    <property type="match status" value="1"/>
</dbReference>
<feature type="compositionally biased region" description="Polar residues" evidence="5">
    <location>
        <begin position="13"/>
        <end position="28"/>
    </location>
</feature>
<keyword evidence="8" id="KW-1185">Reference proteome</keyword>
<accession>A0A8H3HVD8</accession>
<keyword evidence="2 6" id="KW-0812">Transmembrane</keyword>
<keyword evidence="4 6" id="KW-0472">Membrane</keyword>
<comment type="caution">
    <text evidence="7">The sequence shown here is derived from an EMBL/GenBank/DDBJ whole genome shotgun (WGS) entry which is preliminary data.</text>
</comment>
<keyword evidence="3 6" id="KW-1133">Transmembrane helix</keyword>
<evidence type="ECO:0000256" key="5">
    <source>
        <dbReference type="SAM" id="MobiDB-lite"/>
    </source>
</evidence>
<dbReference type="SUPFAM" id="SSF144083">
    <property type="entry name" value="Magnesium transport protein CorA, transmembrane region"/>
    <property type="match status" value="1"/>
</dbReference>
<proteinExistence type="predicted"/>
<evidence type="ECO:0000313" key="8">
    <source>
        <dbReference type="Proteomes" id="UP000664521"/>
    </source>
</evidence>
<evidence type="ECO:0000256" key="6">
    <source>
        <dbReference type="SAM" id="Phobius"/>
    </source>
</evidence>
<evidence type="ECO:0000313" key="7">
    <source>
        <dbReference type="EMBL" id="CAF9903982.1"/>
    </source>
</evidence>
<dbReference type="EMBL" id="CAJPDS010000002">
    <property type="protein sequence ID" value="CAF9903982.1"/>
    <property type="molecule type" value="Genomic_DNA"/>
</dbReference>